<feature type="region of interest" description="Disordered" evidence="1">
    <location>
        <begin position="87"/>
        <end position="116"/>
    </location>
</feature>
<reference evidence="2" key="2">
    <citation type="submission" date="2020-06" db="EMBL/GenBank/DDBJ databases">
        <authorList>
            <person name="Sheffer M."/>
        </authorList>
    </citation>
    <scope>NUCLEOTIDE SEQUENCE</scope>
</reference>
<proteinExistence type="predicted"/>
<gene>
    <name evidence="2" type="ORF">HNY73_017791</name>
</gene>
<accession>A0A8T0EEV0</accession>
<sequence length="116" mass="13028">MSCFGLLSDLVAGPDLMDWNYCSDDEAMDWEPVDCVEDMEWEEVPLPPQVSPPLHPKSKENLPLKAKVPAPLTLSAPKQKERLTLKTKVPQPAKAKAPEMKEQAPVRNVKKALRRL</sequence>
<organism evidence="2 3">
    <name type="scientific">Argiope bruennichi</name>
    <name type="common">Wasp spider</name>
    <name type="synonym">Aranea bruennichi</name>
    <dbReference type="NCBI Taxonomy" id="94029"/>
    <lineage>
        <taxon>Eukaryota</taxon>
        <taxon>Metazoa</taxon>
        <taxon>Ecdysozoa</taxon>
        <taxon>Arthropoda</taxon>
        <taxon>Chelicerata</taxon>
        <taxon>Arachnida</taxon>
        <taxon>Araneae</taxon>
        <taxon>Araneomorphae</taxon>
        <taxon>Entelegynae</taxon>
        <taxon>Araneoidea</taxon>
        <taxon>Araneidae</taxon>
        <taxon>Argiope</taxon>
    </lineage>
</organism>
<reference evidence="2" key="1">
    <citation type="journal article" date="2020" name="bioRxiv">
        <title>Chromosome-level reference genome of the European wasp spider Argiope bruennichi: a resource for studies on range expansion and evolutionary adaptation.</title>
        <authorList>
            <person name="Sheffer M.M."/>
            <person name="Hoppe A."/>
            <person name="Krehenwinkel H."/>
            <person name="Uhl G."/>
            <person name="Kuss A.W."/>
            <person name="Jensen L."/>
            <person name="Jensen C."/>
            <person name="Gillespie R.G."/>
            <person name="Hoff K.J."/>
            <person name="Prost S."/>
        </authorList>
    </citation>
    <scope>NUCLEOTIDE SEQUENCE</scope>
</reference>
<feature type="region of interest" description="Disordered" evidence="1">
    <location>
        <begin position="46"/>
        <end position="68"/>
    </location>
</feature>
<feature type="compositionally biased region" description="Pro residues" evidence="1">
    <location>
        <begin position="46"/>
        <end position="55"/>
    </location>
</feature>
<evidence type="ECO:0000313" key="2">
    <source>
        <dbReference type="EMBL" id="KAF8770234.1"/>
    </source>
</evidence>
<protein>
    <submittedName>
        <fullName evidence="2">Uncharacterized protein</fullName>
    </submittedName>
</protein>
<keyword evidence="3" id="KW-1185">Reference proteome</keyword>
<dbReference type="EMBL" id="JABXBU010002228">
    <property type="protein sequence ID" value="KAF8770234.1"/>
    <property type="molecule type" value="Genomic_DNA"/>
</dbReference>
<dbReference type="AlphaFoldDB" id="A0A8T0EEV0"/>
<dbReference type="Proteomes" id="UP000807504">
    <property type="component" value="Unassembled WGS sequence"/>
</dbReference>
<evidence type="ECO:0000313" key="3">
    <source>
        <dbReference type="Proteomes" id="UP000807504"/>
    </source>
</evidence>
<comment type="caution">
    <text evidence="2">The sequence shown here is derived from an EMBL/GenBank/DDBJ whole genome shotgun (WGS) entry which is preliminary data.</text>
</comment>
<evidence type="ECO:0000256" key="1">
    <source>
        <dbReference type="SAM" id="MobiDB-lite"/>
    </source>
</evidence>
<name>A0A8T0EEV0_ARGBR</name>